<proteinExistence type="inferred from homology"/>
<feature type="chain" id="PRO_5043456768" description="Periplasmic binding protein domain-containing protein" evidence="5">
    <location>
        <begin position="33"/>
        <end position="387"/>
    </location>
</feature>
<evidence type="ECO:0000259" key="6">
    <source>
        <dbReference type="Pfam" id="PF13407"/>
    </source>
</evidence>
<dbReference type="AlphaFoldDB" id="A0AAT9HM18"/>
<evidence type="ECO:0000256" key="5">
    <source>
        <dbReference type="SAM" id="SignalP"/>
    </source>
</evidence>
<dbReference type="EMBL" id="AP035768">
    <property type="protein sequence ID" value="BFO18482.1"/>
    <property type="molecule type" value="Genomic_DNA"/>
</dbReference>
<feature type="compositionally biased region" description="Basic residues" evidence="4">
    <location>
        <begin position="365"/>
        <end position="387"/>
    </location>
</feature>
<evidence type="ECO:0000256" key="4">
    <source>
        <dbReference type="SAM" id="MobiDB-lite"/>
    </source>
</evidence>
<evidence type="ECO:0000256" key="1">
    <source>
        <dbReference type="ARBA" id="ARBA00004196"/>
    </source>
</evidence>
<dbReference type="InterPro" id="IPR025997">
    <property type="entry name" value="SBP_2_dom"/>
</dbReference>
<reference evidence="7" key="2">
    <citation type="submission" date="2024-07" db="EMBL/GenBank/DDBJ databases">
        <title>Streptomyces haneummycinica sp. nov., a new antibiotic-producing actinobacterium isolated from marine sediment.</title>
        <authorList>
            <person name="Uemura M."/>
            <person name="Hamada M."/>
            <person name="Hirano S."/>
            <person name="Kobayashi K."/>
            <person name="Ohshiro T."/>
            <person name="Kobayashi T."/>
            <person name="Terahara T."/>
        </authorList>
    </citation>
    <scope>NUCLEOTIDE SEQUENCE</scope>
    <source>
        <strain evidence="7">KM77-8</strain>
    </source>
</reference>
<dbReference type="CDD" id="cd01536">
    <property type="entry name" value="PBP1_ABC_sugar_binding-like"/>
    <property type="match status" value="1"/>
</dbReference>
<dbReference type="GO" id="GO:0030246">
    <property type="term" value="F:carbohydrate binding"/>
    <property type="evidence" value="ECO:0007669"/>
    <property type="project" value="UniProtKB-ARBA"/>
</dbReference>
<feature type="signal peptide" evidence="5">
    <location>
        <begin position="1"/>
        <end position="32"/>
    </location>
</feature>
<comment type="subcellular location">
    <subcellularLocation>
        <location evidence="1">Cell envelope</location>
    </subcellularLocation>
</comment>
<dbReference type="Pfam" id="PF13407">
    <property type="entry name" value="Peripla_BP_4"/>
    <property type="match status" value="1"/>
</dbReference>
<dbReference type="InterPro" id="IPR028082">
    <property type="entry name" value="Peripla_BP_I"/>
</dbReference>
<reference evidence="7" key="1">
    <citation type="submission" date="2024-06" db="EMBL/GenBank/DDBJ databases">
        <authorList>
            <consortium name="consrtm"/>
            <person name="Uemura M."/>
            <person name="Terahara T."/>
        </authorList>
    </citation>
    <scope>NUCLEOTIDE SEQUENCE</scope>
    <source>
        <strain evidence="7">KM77-8</strain>
    </source>
</reference>
<evidence type="ECO:0000313" key="7">
    <source>
        <dbReference type="EMBL" id="BFO18482.1"/>
    </source>
</evidence>
<keyword evidence="3 5" id="KW-0732">Signal</keyword>
<dbReference type="SUPFAM" id="SSF53822">
    <property type="entry name" value="Periplasmic binding protein-like I"/>
    <property type="match status" value="1"/>
</dbReference>
<protein>
    <recommendedName>
        <fullName evidence="6">Periplasmic binding protein domain-containing protein</fullName>
    </recommendedName>
</protein>
<dbReference type="PANTHER" id="PTHR46847:SF1">
    <property type="entry name" value="D-ALLOSE-BINDING PERIPLASMIC PROTEIN-RELATED"/>
    <property type="match status" value="1"/>
</dbReference>
<dbReference type="PANTHER" id="PTHR46847">
    <property type="entry name" value="D-ALLOSE-BINDING PERIPLASMIC PROTEIN-RELATED"/>
    <property type="match status" value="1"/>
</dbReference>
<evidence type="ECO:0000256" key="3">
    <source>
        <dbReference type="ARBA" id="ARBA00022729"/>
    </source>
</evidence>
<evidence type="ECO:0000256" key="2">
    <source>
        <dbReference type="ARBA" id="ARBA00007639"/>
    </source>
</evidence>
<dbReference type="PROSITE" id="PS51257">
    <property type="entry name" value="PROKAR_LIPOPROTEIN"/>
    <property type="match status" value="1"/>
</dbReference>
<name>A0AAT9HM18_9ACTN</name>
<organism evidence="7">
    <name type="scientific">Streptomyces haneummycinicus</name>
    <dbReference type="NCBI Taxonomy" id="3074435"/>
    <lineage>
        <taxon>Bacteria</taxon>
        <taxon>Bacillati</taxon>
        <taxon>Actinomycetota</taxon>
        <taxon>Actinomycetes</taxon>
        <taxon>Kitasatosporales</taxon>
        <taxon>Streptomycetaceae</taxon>
        <taxon>Streptomyces</taxon>
    </lineage>
</organism>
<comment type="similarity">
    <text evidence="2">Belongs to the bacterial solute-binding protein 2 family.</text>
</comment>
<dbReference type="GO" id="GO:0030313">
    <property type="term" value="C:cell envelope"/>
    <property type="evidence" value="ECO:0007669"/>
    <property type="project" value="UniProtKB-SubCell"/>
</dbReference>
<feature type="region of interest" description="Disordered" evidence="4">
    <location>
        <begin position="310"/>
        <end position="331"/>
    </location>
</feature>
<feature type="domain" description="Periplasmic binding protein" evidence="6">
    <location>
        <begin position="51"/>
        <end position="311"/>
    </location>
</feature>
<dbReference type="Gene3D" id="3.40.50.2300">
    <property type="match status" value="2"/>
</dbReference>
<sequence length="387" mass="41812">MPGRTLWTPRKRNRSRIMGTAALAVGASLVLAACGSTKDGATASGGGTGKVGVILPLLTSPFWQSYNDYIPRMAEMEDVDVLKTVNSNSDPSQQITDVNNQLNQGVKGLVVAPLDSAAIEAGLDQAERKGVPVVAVDVAPDQGKVAMVVRADNVAYGEKACEYLGQHVGSGKVVQIMGDLASVNGRDRSEAFRSCAKEKYPELKVLEIPAKWESDTAASKLDTLLNANPDIKGIYMQAGGVYLAPTLQTLKSKNLLKTTGQEGHIVIVSNDGIPQEYDAIRKGQIDATVSQPADAYAKYGMYYIKAAMEGRRSSRARRTTTPRSSGCPAASSRISYRRLWSPRRTWTTPSCGATRSDEQPTCPRGRNRQALRAHGRPRRRQAHRGAR</sequence>
<gene>
    <name evidence="7" type="ORF">SHKM778_48700</name>
</gene>
<accession>A0AAT9HM18</accession>
<feature type="region of interest" description="Disordered" evidence="4">
    <location>
        <begin position="345"/>
        <end position="387"/>
    </location>
</feature>